<dbReference type="PANTHER" id="PTHR10177">
    <property type="entry name" value="CYCLINS"/>
    <property type="match status" value="1"/>
</dbReference>
<name>A0A6P4Z703_BRABE</name>
<keyword evidence="4" id="KW-0131">Cell cycle</keyword>
<dbReference type="GO" id="GO:0016538">
    <property type="term" value="F:cyclin-dependent protein serine/threonine kinase regulator activity"/>
    <property type="evidence" value="ECO:0007669"/>
    <property type="project" value="InterPro"/>
</dbReference>
<dbReference type="GO" id="GO:0051301">
    <property type="term" value="P:cell division"/>
    <property type="evidence" value="ECO:0007669"/>
    <property type="project" value="UniProtKB-KW"/>
</dbReference>
<gene>
    <name evidence="10" type="primary">LOC109470771</name>
</gene>
<evidence type="ECO:0000313" key="10">
    <source>
        <dbReference type="RefSeq" id="XP_019625401.1"/>
    </source>
</evidence>
<keyword evidence="2" id="KW-0132">Cell division</keyword>
<evidence type="ECO:0000256" key="4">
    <source>
        <dbReference type="ARBA" id="ARBA00023306"/>
    </source>
</evidence>
<proteinExistence type="inferred from homology"/>
<dbReference type="CDD" id="cd20509">
    <property type="entry name" value="CYCLIN_CCNB1-like_rpt2"/>
    <property type="match status" value="1"/>
</dbReference>
<dbReference type="Pfam" id="PF02984">
    <property type="entry name" value="Cyclin_C"/>
    <property type="match status" value="1"/>
</dbReference>
<protein>
    <submittedName>
        <fullName evidence="10">G2/mitotic-specific cyclin-B-like isoform X1</fullName>
    </submittedName>
</protein>
<dbReference type="InterPro" id="IPR004367">
    <property type="entry name" value="Cyclin_C-dom"/>
</dbReference>
<accession>A0A6P4Z703</accession>
<feature type="domain" description="Cyclin C-terminal" evidence="8">
    <location>
        <begin position="280"/>
        <end position="396"/>
    </location>
</feature>
<dbReference type="InterPro" id="IPR013763">
    <property type="entry name" value="Cyclin-like_dom"/>
</dbReference>
<keyword evidence="9" id="KW-1185">Reference proteome</keyword>
<evidence type="ECO:0000259" key="8">
    <source>
        <dbReference type="SMART" id="SM01332"/>
    </source>
</evidence>
<feature type="domain" description="Cyclin-like" evidence="7">
    <location>
        <begin position="284"/>
        <end position="365"/>
    </location>
</feature>
<dbReference type="FunFam" id="1.10.472.10:FF:000005">
    <property type="entry name" value="G2/mitotic-specific cyclin B"/>
    <property type="match status" value="1"/>
</dbReference>
<feature type="region of interest" description="Disordered" evidence="6">
    <location>
        <begin position="79"/>
        <end position="99"/>
    </location>
</feature>
<dbReference type="Gene3D" id="1.10.472.10">
    <property type="entry name" value="Cyclin-like"/>
    <property type="match status" value="2"/>
</dbReference>
<dbReference type="CDD" id="cd20507">
    <property type="entry name" value="CYCLIN_CCNB1-like_rpt1"/>
    <property type="match status" value="1"/>
</dbReference>
<comment type="similarity">
    <text evidence="1">Belongs to the cyclin family. Cyclin AB subfamily.</text>
</comment>
<dbReference type="PIRSF" id="PIRSF001771">
    <property type="entry name" value="Cyclin_A_B_D_E"/>
    <property type="match status" value="1"/>
</dbReference>
<dbReference type="InterPro" id="IPR006671">
    <property type="entry name" value="Cyclin_N"/>
</dbReference>
<dbReference type="PROSITE" id="PS00292">
    <property type="entry name" value="CYCLINS"/>
    <property type="match status" value="1"/>
</dbReference>
<dbReference type="SMART" id="SM00385">
    <property type="entry name" value="CYCLIN"/>
    <property type="match status" value="2"/>
</dbReference>
<evidence type="ECO:0000256" key="5">
    <source>
        <dbReference type="RuleBase" id="RU000383"/>
    </source>
</evidence>
<dbReference type="GeneID" id="109470771"/>
<sequence length="409" mass="46123">MALRTRSASAATSQNENILAGKALMAKNKMATGRPRAALASIGNKEANIGKVAAKDVMKKKTLPKSRGTTALPEAVKENVTAKKQPTKEKTLSPAPMEVDPMDMTEMKKAFSDSLMAKVEDIDSEDKENPQLCTEFVNDIYEYLRHVERKYKVNPNYLDGQVINARMRGILIDWLIQVHLRFHLLQETLFLTVDIIDRFLQVNSVSQSKGQDDKKVQSVSRSKLQLVGVTAMLIASKYEEMYAPEVADFVYITDNAYTKSQIRSMEILILKNLNFNLGKPLPLHFLRRNSKAGQVDAQKHTLAKYLMEMSLVDYDMVQYNPSQIAAAALCLSAKTLDQSEWTPTLEYYSTYSEEDLLPIMRHMAKNISKSSTSKLQAVRNKYTSSKFLKIATIPELKSDYIQELAEKSS</sequence>
<evidence type="ECO:0000256" key="3">
    <source>
        <dbReference type="ARBA" id="ARBA00023127"/>
    </source>
</evidence>
<dbReference type="InterPro" id="IPR039361">
    <property type="entry name" value="Cyclin"/>
</dbReference>
<evidence type="ECO:0000259" key="7">
    <source>
        <dbReference type="SMART" id="SM00385"/>
    </source>
</evidence>
<dbReference type="KEGG" id="bbel:109470771"/>
<dbReference type="InterPro" id="IPR036915">
    <property type="entry name" value="Cyclin-like_sf"/>
</dbReference>
<dbReference type="OrthoDB" id="5590282at2759"/>
<feature type="domain" description="Cyclin-like" evidence="7">
    <location>
        <begin position="173"/>
        <end position="271"/>
    </location>
</feature>
<evidence type="ECO:0000313" key="9">
    <source>
        <dbReference type="Proteomes" id="UP000515135"/>
    </source>
</evidence>
<dbReference type="SUPFAM" id="SSF47954">
    <property type="entry name" value="Cyclin-like"/>
    <property type="match status" value="2"/>
</dbReference>
<dbReference type="Pfam" id="PF00134">
    <property type="entry name" value="Cyclin_N"/>
    <property type="match status" value="1"/>
</dbReference>
<dbReference type="InterPro" id="IPR048258">
    <property type="entry name" value="Cyclins_cyclin-box"/>
</dbReference>
<dbReference type="RefSeq" id="XP_019625401.1">
    <property type="nucleotide sequence ID" value="XM_019769842.1"/>
</dbReference>
<dbReference type="SMART" id="SM01332">
    <property type="entry name" value="Cyclin_C"/>
    <property type="match status" value="1"/>
</dbReference>
<dbReference type="AlphaFoldDB" id="A0A6P4Z703"/>
<evidence type="ECO:0000256" key="1">
    <source>
        <dbReference type="ARBA" id="ARBA00006955"/>
    </source>
</evidence>
<dbReference type="GO" id="GO:0044772">
    <property type="term" value="P:mitotic cell cycle phase transition"/>
    <property type="evidence" value="ECO:0007669"/>
    <property type="project" value="InterPro"/>
</dbReference>
<dbReference type="InterPro" id="IPR046965">
    <property type="entry name" value="Cyclin_A/B-like"/>
</dbReference>
<evidence type="ECO:0000256" key="2">
    <source>
        <dbReference type="ARBA" id="ARBA00022618"/>
    </source>
</evidence>
<reference evidence="10" key="1">
    <citation type="submission" date="2025-08" db="UniProtKB">
        <authorList>
            <consortium name="RefSeq"/>
        </authorList>
    </citation>
    <scope>IDENTIFICATION</scope>
    <source>
        <tissue evidence="10">Gonad</tissue>
    </source>
</reference>
<organism evidence="9 10">
    <name type="scientific">Branchiostoma belcheri</name>
    <name type="common">Amphioxus</name>
    <dbReference type="NCBI Taxonomy" id="7741"/>
    <lineage>
        <taxon>Eukaryota</taxon>
        <taxon>Metazoa</taxon>
        <taxon>Chordata</taxon>
        <taxon>Cephalochordata</taxon>
        <taxon>Leptocardii</taxon>
        <taxon>Amphioxiformes</taxon>
        <taxon>Branchiostomatidae</taxon>
        <taxon>Branchiostoma</taxon>
    </lineage>
</organism>
<evidence type="ECO:0000256" key="6">
    <source>
        <dbReference type="SAM" id="MobiDB-lite"/>
    </source>
</evidence>
<feature type="compositionally biased region" description="Basic and acidic residues" evidence="6">
    <location>
        <begin position="79"/>
        <end position="91"/>
    </location>
</feature>
<keyword evidence="3 5" id="KW-0195">Cyclin</keyword>
<dbReference type="Proteomes" id="UP000515135">
    <property type="component" value="Unplaced"/>
</dbReference>